<proteinExistence type="inferred from homology"/>
<comment type="caution">
    <text evidence="3">The sequence shown here is derived from an EMBL/GenBank/DDBJ whole genome shotgun (WGS) entry which is preliminary data.</text>
</comment>
<name>A0A7W7MRR8_9ACTN</name>
<evidence type="ECO:0000259" key="2">
    <source>
        <dbReference type="Pfam" id="PF00582"/>
    </source>
</evidence>
<sequence>MNARPHTVCAIVGYDGSPAASAVIDVGTALFPRARAWMTHMWSPPFASETLRRRLWAGTGHVDDFVDAIEREGEREAARIAGVGVTLAKAAGWDAEPLVRRIYGGEGLEFAQLAEKFDPDLVLLGSRGLGGTAAALGSVSDVAAHYTPRPVLVAPHPMLLAEQEALAAGPVLVGWDGSAGAEAAYETAVRLFPGREVLRVRVEQAGEHDDGAGVVTVRAAHRHGRSAHSVAEALAGAARARGAALLVVGSQGHSMVREMLLGSVTMGALHLAHRPVMVVPRRDRASA</sequence>
<dbReference type="InterPro" id="IPR014729">
    <property type="entry name" value="Rossmann-like_a/b/a_fold"/>
</dbReference>
<dbReference type="EMBL" id="JACHNH010000001">
    <property type="protein sequence ID" value="MBB4763880.1"/>
    <property type="molecule type" value="Genomic_DNA"/>
</dbReference>
<gene>
    <name evidence="3" type="ORF">BJ971_004436</name>
</gene>
<feature type="domain" description="UspA" evidence="2">
    <location>
        <begin position="227"/>
        <end position="280"/>
    </location>
</feature>
<comment type="similarity">
    <text evidence="1">Belongs to the universal stress protein A family.</text>
</comment>
<dbReference type="InterPro" id="IPR006015">
    <property type="entry name" value="Universal_stress_UspA"/>
</dbReference>
<accession>A0A7W7MRR8</accession>
<dbReference type="InterPro" id="IPR006016">
    <property type="entry name" value="UspA"/>
</dbReference>
<keyword evidence="4" id="KW-1185">Reference proteome</keyword>
<feature type="domain" description="UspA" evidence="2">
    <location>
        <begin position="12"/>
        <end position="154"/>
    </location>
</feature>
<dbReference type="Gene3D" id="3.40.50.620">
    <property type="entry name" value="HUPs"/>
    <property type="match status" value="2"/>
</dbReference>
<dbReference type="Proteomes" id="UP000578112">
    <property type="component" value="Unassembled WGS sequence"/>
</dbReference>
<dbReference type="PANTHER" id="PTHR46268:SF15">
    <property type="entry name" value="UNIVERSAL STRESS PROTEIN HP_0031"/>
    <property type="match status" value="1"/>
</dbReference>
<dbReference type="RefSeq" id="WP_184995131.1">
    <property type="nucleotide sequence ID" value="NZ_BOMK01000041.1"/>
</dbReference>
<dbReference type="PRINTS" id="PR01438">
    <property type="entry name" value="UNVRSLSTRESS"/>
</dbReference>
<dbReference type="AlphaFoldDB" id="A0A7W7MRR8"/>
<dbReference type="PANTHER" id="PTHR46268">
    <property type="entry name" value="STRESS RESPONSE PROTEIN NHAX"/>
    <property type="match status" value="1"/>
</dbReference>
<dbReference type="SUPFAM" id="SSF52402">
    <property type="entry name" value="Adenine nucleotide alpha hydrolases-like"/>
    <property type="match status" value="2"/>
</dbReference>
<evidence type="ECO:0000313" key="4">
    <source>
        <dbReference type="Proteomes" id="UP000578112"/>
    </source>
</evidence>
<organism evidence="3 4">
    <name type="scientific">Actinoplanes digitatis</name>
    <dbReference type="NCBI Taxonomy" id="1868"/>
    <lineage>
        <taxon>Bacteria</taxon>
        <taxon>Bacillati</taxon>
        <taxon>Actinomycetota</taxon>
        <taxon>Actinomycetes</taxon>
        <taxon>Micromonosporales</taxon>
        <taxon>Micromonosporaceae</taxon>
        <taxon>Actinoplanes</taxon>
    </lineage>
</organism>
<dbReference type="CDD" id="cd00293">
    <property type="entry name" value="USP-like"/>
    <property type="match status" value="1"/>
</dbReference>
<evidence type="ECO:0000313" key="3">
    <source>
        <dbReference type="EMBL" id="MBB4763880.1"/>
    </source>
</evidence>
<evidence type="ECO:0000256" key="1">
    <source>
        <dbReference type="ARBA" id="ARBA00008791"/>
    </source>
</evidence>
<reference evidence="3 4" key="1">
    <citation type="submission" date="2020-08" db="EMBL/GenBank/DDBJ databases">
        <title>Sequencing the genomes of 1000 actinobacteria strains.</title>
        <authorList>
            <person name="Klenk H.-P."/>
        </authorList>
    </citation>
    <scope>NUCLEOTIDE SEQUENCE [LARGE SCALE GENOMIC DNA]</scope>
    <source>
        <strain evidence="3 4">DSM 43149</strain>
    </source>
</reference>
<dbReference type="Pfam" id="PF00582">
    <property type="entry name" value="Usp"/>
    <property type="match status" value="2"/>
</dbReference>
<protein>
    <submittedName>
        <fullName evidence="3">Nucleotide-binding universal stress UspA family protein</fullName>
    </submittedName>
</protein>